<gene>
    <name evidence="19" type="primary">feoB</name>
    <name evidence="19" type="ORF">EXW74_06800</name>
</gene>
<dbReference type="InterPro" id="IPR041069">
    <property type="entry name" value="FeoB_Cyto"/>
</dbReference>
<sequence>MKKQIALVGNPNSGKTTLFNLLTGTNQRVGNWPGVTVERKSGNIKKRPHLDLQDLPGIYSLSPYTSEEMVARDYLLTAQPAAILNVVDATNLERNLYLTLQLLEMGIPTVIALNMTDTLKQQGRSIKVDQLSHQLGCPIQSISALKKMGIPQLLSEVERTSTQSSTPYFPQYEKQFEAAIAQVIELLPQTIPTTQQRFYAIKALEQDSDILHQLNFGETEKADLSEIIMILEKIYSDDIEAIIVNQRYQFIETISSSVQEEIGNGLNISDKVDQIVTNRFLALPIFALVMWLTYFLAIQTVGTIGTDWVNDVLFGQFVPDIIQNLLDTFEIAGWLQSLVLDGIVAGCGAILGFVPQIFVLFFCLGILEDIGYMSRIAFVMDRIFRRFGLSGKSFIPMLIATGCGVPGVMASRTIENEQDRKITIMTATFMPCSAKLPIISLVAGAFFPGNPWIAPSAYFIGMGAIILSGLALKKTKQLGGLASPFIMELPSYHLPQIQTVLRYSSDKAISFIKRAGTIIFVTNIIIWFASSYSWALAPVETNQSILASIGHGFAFFFQPLGFGNWKATIAAITGLLAKETVIASFGILYKLGETSESNRELWTLLQQDYSALSAYSFLIFNLLCAPCFAAIGAIHREMGNAKWTWIAVGFQTGLAYIVSLIIYQLGAVFLYHHQPTIWTAIALILLSAMAYSIVRKPASALPIVTLKNIQKEQMNG</sequence>
<dbReference type="InterPro" id="IPR011642">
    <property type="entry name" value="Gate_dom"/>
</dbReference>
<evidence type="ECO:0000256" key="11">
    <source>
        <dbReference type="ARBA" id="ARBA00023065"/>
    </source>
</evidence>
<comment type="caution">
    <text evidence="17">Lacks conserved residue(s) required for the propagation of feature annotation.</text>
</comment>
<evidence type="ECO:0000256" key="2">
    <source>
        <dbReference type="ARBA" id="ARBA00004429"/>
    </source>
</evidence>
<dbReference type="InterPro" id="IPR003373">
    <property type="entry name" value="Fe2_transport_prot-B"/>
</dbReference>
<dbReference type="Gene3D" id="3.40.50.300">
    <property type="entry name" value="P-loop containing nucleotide triphosphate hydrolases"/>
    <property type="match status" value="1"/>
</dbReference>
<dbReference type="Pfam" id="PF17910">
    <property type="entry name" value="FeoB_Cyto"/>
    <property type="match status" value="1"/>
</dbReference>
<evidence type="ECO:0000256" key="16">
    <source>
        <dbReference type="PIRSR" id="PIRSR603373-2"/>
    </source>
</evidence>
<feature type="binding site" evidence="15">
    <location>
        <begin position="114"/>
        <end position="117"/>
    </location>
    <ligand>
        <name>GTP</name>
        <dbReference type="ChEBI" id="CHEBI:37565"/>
        <label>1</label>
    </ligand>
</feature>
<comment type="subcellular location">
    <subcellularLocation>
        <location evidence="2">Cell inner membrane</location>
        <topology evidence="2">Multi-pass membrane protein</topology>
    </subcellularLocation>
    <subcellularLocation>
        <location evidence="17">Cell membrane</location>
        <topology evidence="17">Multi-pass membrane protein</topology>
    </subcellularLocation>
</comment>
<feature type="transmembrane region" description="Helical" evidence="17">
    <location>
        <begin position="452"/>
        <end position="472"/>
    </location>
</feature>
<proteinExistence type="inferred from homology"/>
<keyword evidence="3 17" id="KW-0813">Transport</keyword>
<evidence type="ECO:0000313" key="19">
    <source>
        <dbReference type="EMBL" id="TAA11614.1"/>
    </source>
</evidence>
<dbReference type="InterPro" id="IPR006073">
    <property type="entry name" value="GTP-bd"/>
</dbReference>
<dbReference type="SUPFAM" id="SSF52540">
    <property type="entry name" value="P-loop containing nucleoside triphosphate hydrolases"/>
    <property type="match status" value="1"/>
</dbReference>
<comment type="similarity">
    <text evidence="17">Belongs to the TRAFAC class TrmE-Era-EngA-EngB-Septin-like GTPase superfamily. FeoB GTPase (TC 9.A.8) family.</text>
</comment>
<evidence type="ECO:0000256" key="13">
    <source>
        <dbReference type="ARBA" id="ARBA00023136"/>
    </source>
</evidence>
<dbReference type="FunFam" id="3.40.50.300:FF:000426">
    <property type="entry name" value="Ferrous iron transport protein B"/>
    <property type="match status" value="1"/>
</dbReference>
<dbReference type="RefSeq" id="WP_130555244.1">
    <property type="nucleotide sequence ID" value="NZ_SHGT01000038.1"/>
</dbReference>
<feature type="transmembrane region" description="Helical" evidence="17">
    <location>
        <begin position="280"/>
        <end position="298"/>
    </location>
</feature>
<keyword evidence="11" id="KW-0406">Ion transport</keyword>
<accession>A0A4Q8L0P8</accession>
<dbReference type="OrthoDB" id="9809127at2"/>
<dbReference type="GO" id="GO:0046872">
    <property type="term" value="F:metal ion binding"/>
    <property type="evidence" value="ECO:0007669"/>
    <property type="project" value="UniProtKB-KW"/>
</dbReference>
<dbReference type="PRINTS" id="PR00326">
    <property type="entry name" value="GTP1OBG"/>
</dbReference>
<dbReference type="InterPro" id="IPR027417">
    <property type="entry name" value="P-loop_NTPase"/>
</dbReference>
<feature type="binding site" evidence="16">
    <location>
        <position position="20"/>
    </location>
    <ligand>
        <name>Mg(2+)</name>
        <dbReference type="ChEBI" id="CHEBI:18420"/>
        <label>2</label>
    </ligand>
</feature>
<dbReference type="NCBIfam" id="TIGR00437">
    <property type="entry name" value="feoB"/>
    <property type="match status" value="1"/>
</dbReference>
<keyword evidence="6" id="KW-0997">Cell inner membrane</keyword>
<keyword evidence="16" id="KW-0460">Magnesium</keyword>
<feature type="domain" description="FeoB-type G" evidence="18">
    <location>
        <begin position="2"/>
        <end position="163"/>
    </location>
</feature>
<feature type="transmembrane region" description="Helical" evidence="17">
    <location>
        <begin position="609"/>
        <end position="631"/>
    </location>
</feature>
<dbReference type="Proteomes" id="UP000291525">
    <property type="component" value="Unassembled WGS sequence"/>
</dbReference>
<dbReference type="GO" id="GO:0015093">
    <property type="term" value="F:ferrous iron transmembrane transporter activity"/>
    <property type="evidence" value="ECO:0007669"/>
    <property type="project" value="UniProtKB-UniRule"/>
</dbReference>
<protein>
    <recommendedName>
        <fullName evidence="14 17">Ferrous iron transport protein B</fullName>
    </recommendedName>
</protein>
<feature type="transmembrane region" description="Helical" evidence="17">
    <location>
        <begin position="343"/>
        <end position="367"/>
    </location>
</feature>
<dbReference type="InterPro" id="IPR050860">
    <property type="entry name" value="FeoB_GTPase"/>
</dbReference>
<keyword evidence="12 15" id="KW-0342">GTP-binding</keyword>
<evidence type="ECO:0000256" key="9">
    <source>
        <dbReference type="ARBA" id="ARBA00022989"/>
    </source>
</evidence>
<evidence type="ECO:0000256" key="3">
    <source>
        <dbReference type="ARBA" id="ARBA00022448"/>
    </source>
</evidence>
<evidence type="ECO:0000256" key="10">
    <source>
        <dbReference type="ARBA" id="ARBA00023004"/>
    </source>
</evidence>
<keyword evidence="7 17" id="KW-0812">Transmembrane</keyword>
<dbReference type="GO" id="GO:0005525">
    <property type="term" value="F:GTP binding"/>
    <property type="evidence" value="ECO:0007669"/>
    <property type="project" value="UniProtKB-KW"/>
</dbReference>
<dbReference type="PANTHER" id="PTHR43185">
    <property type="entry name" value="FERROUS IRON TRANSPORT PROTEIN B"/>
    <property type="match status" value="1"/>
</dbReference>
<evidence type="ECO:0000256" key="15">
    <source>
        <dbReference type="PIRSR" id="PIRSR603373-1"/>
    </source>
</evidence>
<comment type="caution">
    <text evidence="19">The sequence shown here is derived from an EMBL/GenBank/DDBJ whole genome shotgun (WGS) entry which is preliminary data.</text>
</comment>
<feature type="binding site" evidence="15">
    <location>
        <begin position="34"/>
        <end position="38"/>
    </location>
    <ligand>
        <name>GTP</name>
        <dbReference type="ChEBI" id="CHEBI:37565"/>
        <label>1</label>
    </ligand>
</feature>
<feature type="transmembrane region" description="Helical" evidence="17">
    <location>
        <begin position="677"/>
        <end position="694"/>
    </location>
</feature>
<organism evidence="19 20">
    <name type="scientific">Streptococcus parasuis</name>
    <dbReference type="NCBI Taxonomy" id="1501662"/>
    <lineage>
        <taxon>Bacteria</taxon>
        <taxon>Bacillati</taxon>
        <taxon>Bacillota</taxon>
        <taxon>Bacilli</taxon>
        <taxon>Lactobacillales</taxon>
        <taxon>Streptococcaceae</taxon>
        <taxon>Streptococcus</taxon>
    </lineage>
</organism>
<dbReference type="Gene3D" id="1.10.287.1770">
    <property type="match status" value="1"/>
</dbReference>
<dbReference type="GO" id="GO:0005886">
    <property type="term" value="C:plasma membrane"/>
    <property type="evidence" value="ECO:0007669"/>
    <property type="project" value="UniProtKB-SubCell"/>
</dbReference>
<dbReference type="Pfam" id="PF07670">
    <property type="entry name" value="Gate"/>
    <property type="match status" value="2"/>
</dbReference>
<keyword evidence="4" id="KW-1003">Cell membrane</keyword>
<evidence type="ECO:0000256" key="7">
    <source>
        <dbReference type="ARBA" id="ARBA00022692"/>
    </source>
</evidence>
<evidence type="ECO:0000256" key="14">
    <source>
        <dbReference type="NCBIfam" id="TIGR00437"/>
    </source>
</evidence>
<keyword evidence="10 17" id="KW-0408">Iron</keyword>
<dbReference type="CDD" id="cd01879">
    <property type="entry name" value="FeoB"/>
    <property type="match status" value="1"/>
</dbReference>
<evidence type="ECO:0000313" key="20">
    <source>
        <dbReference type="Proteomes" id="UP000291525"/>
    </source>
</evidence>
<dbReference type="EMBL" id="SHGT01000038">
    <property type="protein sequence ID" value="TAA11614.1"/>
    <property type="molecule type" value="Genomic_DNA"/>
</dbReference>
<evidence type="ECO:0000256" key="4">
    <source>
        <dbReference type="ARBA" id="ARBA00022475"/>
    </source>
</evidence>
<dbReference type="PROSITE" id="PS51711">
    <property type="entry name" value="G_FEOB"/>
    <property type="match status" value="1"/>
</dbReference>
<keyword evidence="5 17" id="KW-0410">Iron transport</keyword>
<dbReference type="AlphaFoldDB" id="A0A4Q8L0P8"/>
<feature type="transmembrane region" description="Helical" evidence="17">
    <location>
        <begin position="517"/>
        <end position="537"/>
    </location>
</feature>
<evidence type="ECO:0000256" key="1">
    <source>
        <dbReference type="ARBA" id="ARBA00003926"/>
    </source>
</evidence>
<feature type="binding site" evidence="15">
    <location>
        <begin position="9"/>
        <end position="16"/>
    </location>
    <ligand>
        <name>GTP</name>
        <dbReference type="ChEBI" id="CHEBI:37565"/>
        <label>1</label>
    </ligand>
</feature>
<dbReference type="Pfam" id="PF07664">
    <property type="entry name" value="FeoB_C"/>
    <property type="match status" value="1"/>
</dbReference>
<evidence type="ECO:0000256" key="12">
    <source>
        <dbReference type="ARBA" id="ARBA00023134"/>
    </source>
</evidence>
<evidence type="ECO:0000256" key="17">
    <source>
        <dbReference type="RuleBase" id="RU362098"/>
    </source>
</evidence>
<evidence type="ECO:0000256" key="5">
    <source>
        <dbReference type="ARBA" id="ARBA00022496"/>
    </source>
</evidence>
<keyword evidence="13 17" id="KW-0472">Membrane</keyword>
<feature type="binding site" evidence="16">
    <location>
        <position position="23"/>
    </location>
    <ligand>
        <name>Mg(2+)</name>
        <dbReference type="ChEBI" id="CHEBI:18420"/>
        <label>2</label>
    </ligand>
</feature>
<dbReference type="Pfam" id="PF02421">
    <property type="entry name" value="FeoB_N"/>
    <property type="match status" value="1"/>
</dbReference>
<keyword evidence="9 17" id="KW-1133">Transmembrane helix</keyword>
<name>A0A4Q8L0P8_9STRE</name>
<keyword evidence="8 15" id="KW-0547">Nucleotide-binding</keyword>
<dbReference type="PANTHER" id="PTHR43185:SF1">
    <property type="entry name" value="FE(2+) TRANSPORTER FEOB"/>
    <property type="match status" value="1"/>
</dbReference>
<comment type="function">
    <text evidence="1 17">Probable transporter of a GTP-driven Fe(2+) uptake system.</text>
</comment>
<dbReference type="InterPro" id="IPR011640">
    <property type="entry name" value="Fe2_transport_prot_B_C"/>
</dbReference>
<evidence type="ECO:0000256" key="8">
    <source>
        <dbReference type="ARBA" id="ARBA00022741"/>
    </source>
</evidence>
<feature type="transmembrane region" description="Helical" evidence="17">
    <location>
        <begin position="643"/>
        <end position="665"/>
    </location>
</feature>
<reference evidence="19 20" key="1">
    <citation type="submission" date="2019-02" db="EMBL/GenBank/DDBJ databases">
        <title>First genome of the species Streptococcus parasuis.</title>
        <authorList>
            <person name="Stevens M.J.A."/>
            <person name="Stephan R."/>
        </authorList>
    </citation>
    <scope>NUCLEOTIDE SEQUENCE [LARGE SCALE GENOMIC DNA]</scope>
    <source>
        <strain evidence="19 20">4253</strain>
    </source>
</reference>
<dbReference type="InterPro" id="IPR030389">
    <property type="entry name" value="G_FEOB_dom"/>
</dbReference>
<keyword evidence="16" id="KW-0479">Metal-binding</keyword>
<evidence type="ECO:0000259" key="18">
    <source>
        <dbReference type="PROSITE" id="PS51711"/>
    </source>
</evidence>
<evidence type="ECO:0000256" key="6">
    <source>
        <dbReference type="ARBA" id="ARBA00022519"/>
    </source>
</evidence>
<feature type="binding site" evidence="16">
    <location>
        <position position="24"/>
    </location>
    <ligand>
        <name>Mg(2+)</name>
        <dbReference type="ChEBI" id="CHEBI:18420"/>
        <label>2</label>
    </ligand>
</feature>
<feature type="binding site" evidence="15">
    <location>
        <begin position="54"/>
        <end position="57"/>
    </location>
    <ligand>
        <name>GTP</name>
        <dbReference type="ChEBI" id="CHEBI:37565"/>
        <label>1</label>
    </ligand>
</feature>